<keyword evidence="4 7" id="KW-0406">Ion transport</keyword>
<keyword evidence="3 7" id="KW-0375">Hydrogen ion transport</keyword>
<protein>
    <recommendedName>
        <fullName evidence="7">ATP synthase subunit delta</fullName>
    </recommendedName>
    <alternativeName>
        <fullName evidence="7">ATP synthase F(1) sector subunit delta</fullName>
    </alternativeName>
    <alternativeName>
        <fullName evidence="7">F-type ATPase subunit delta</fullName>
        <shortName evidence="7">F-ATPase subunit delta</shortName>
    </alternativeName>
</protein>
<dbReference type="Pfam" id="PF00213">
    <property type="entry name" value="OSCP"/>
    <property type="match status" value="1"/>
</dbReference>
<dbReference type="HAMAP" id="MF_01416">
    <property type="entry name" value="ATP_synth_delta_bact"/>
    <property type="match status" value="1"/>
</dbReference>
<dbReference type="GO" id="GO:0046933">
    <property type="term" value="F:proton-transporting ATP synthase activity, rotational mechanism"/>
    <property type="evidence" value="ECO:0007669"/>
    <property type="project" value="UniProtKB-UniRule"/>
</dbReference>
<dbReference type="PANTHER" id="PTHR11910">
    <property type="entry name" value="ATP SYNTHASE DELTA CHAIN"/>
    <property type="match status" value="1"/>
</dbReference>
<dbReference type="InterPro" id="IPR000711">
    <property type="entry name" value="ATPase_OSCP/dsu"/>
</dbReference>
<comment type="function">
    <text evidence="7">This protein is part of the stalk that links CF(0) to CF(1). It either transmits conformational changes from CF(0) to CF(1) or is implicated in proton conduction.</text>
</comment>
<sequence>MISGSLAKRYARALIQLAATPTARDKYLQNLGDFHAACKTHDPRDPSGERDLIKVLAAGHHTLANRRAILHAILGRIGADPNVKKFLELVLERGRISGIAQIYLHYRDLVDELAGRIRATVKTATAVDPSTTGRIKKALETATGKQVLLETEVDTELIGGLVAHVGSYTLDRSVRTSLDKLRSNLRG</sequence>
<evidence type="ECO:0000256" key="1">
    <source>
        <dbReference type="ARBA" id="ARBA00004370"/>
    </source>
</evidence>
<dbReference type="AlphaFoldDB" id="A0A0C1ZMP3"/>
<dbReference type="SUPFAM" id="SSF47928">
    <property type="entry name" value="N-terminal domain of the delta subunit of the F1F0-ATP synthase"/>
    <property type="match status" value="1"/>
</dbReference>
<dbReference type="InterPro" id="IPR026015">
    <property type="entry name" value="ATP_synth_OSCP/delta_N_sf"/>
</dbReference>
<reference evidence="8 9" key="1">
    <citation type="submission" date="2014-12" db="EMBL/GenBank/DDBJ databases">
        <title>Genome assembly of Enhygromyxa salina DSM 15201.</title>
        <authorList>
            <person name="Sharma G."/>
            <person name="Subramanian S."/>
        </authorList>
    </citation>
    <scope>NUCLEOTIDE SEQUENCE [LARGE SCALE GENOMIC DNA]</scope>
    <source>
        <strain evidence="8 9">DSM 15201</strain>
    </source>
</reference>
<dbReference type="NCBIfam" id="TIGR01145">
    <property type="entry name" value="ATP_synt_delta"/>
    <property type="match status" value="1"/>
</dbReference>
<name>A0A0C1ZMP3_9BACT</name>
<dbReference type="RefSeq" id="WP_052557997.1">
    <property type="nucleotide sequence ID" value="NZ_JMCC02000138.1"/>
</dbReference>
<comment type="function">
    <text evidence="7">F(1)F(0) ATP synthase produces ATP from ADP in the presence of a proton or sodium gradient. F-type ATPases consist of two structural domains, F(1) containing the extramembraneous catalytic core and F(0) containing the membrane proton channel, linked together by a central stalk and a peripheral stalk. During catalysis, ATP synthesis in the catalytic domain of F(1) is coupled via a rotary mechanism of the central stalk subunits to proton translocation.</text>
</comment>
<proteinExistence type="inferred from homology"/>
<gene>
    <name evidence="7" type="primary">atpH</name>
    <name evidence="8" type="ORF">DB30_01613</name>
</gene>
<evidence type="ECO:0000256" key="3">
    <source>
        <dbReference type="ARBA" id="ARBA00022781"/>
    </source>
</evidence>
<keyword evidence="7" id="KW-0139">CF(1)</keyword>
<evidence type="ECO:0000313" key="9">
    <source>
        <dbReference type="Proteomes" id="UP000031599"/>
    </source>
</evidence>
<dbReference type="Gene3D" id="1.10.520.20">
    <property type="entry name" value="N-terminal domain of the delta subunit of the F1F0-ATP synthase"/>
    <property type="match status" value="1"/>
</dbReference>
<keyword evidence="7" id="KW-1003">Cell membrane</keyword>
<dbReference type="PRINTS" id="PR00125">
    <property type="entry name" value="ATPASEDELTA"/>
</dbReference>
<organism evidence="8 9">
    <name type="scientific">Enhygromyxa salina</name>
    <dbReference type="NCBI Taxonomy" id="215803"/>
    <lineage>
        <taxon>Bacteria</taxon>
        <taxon>Pseudomonadati</taxon>
        <taxon>Myxococcota</taxon>
        <taxon>Polyangia</taxon>
        <taxon>Nannocystales</taxon>
        <taxon>Nannocystaceae</taxon>
        <taxon>Enhygromyxa</taxon>
    </lineage>
</organism>
<dbReference type="Proteomes" id="UP000031599">
    <property type="component" value="Unassembled WGS sequence"/>
</dbReference>
<dbReference type="GO" id="GO:0045259">
    <property type="term" value="C:proton-transporting ATP synthase complex"/>
    <property type="evidence" value="ECO:0007669"/>
    <property type="project" value="UniProtKB-KW"/>
</dbReference>
<comment type="caution">
    <text evidence="8">The sequence shown here is derived from an EMBL/GenBank/DDBJ whole genome shotgun (WGS) entry which is preliminary data.</text>
</comment>
<keyword evidence="2 7" id="KW-0813">Transport</keyword>
<evidence type="ECO:0000256" key="5">
    <source>
        <dbReference type="ARBA" id="ARBA00023136"/>
    </source>
</evidence>
<evidence type="ECO:0000256" key="4">
    <source>
        <dbReference type="ARBA" id="ARBA00023065"/>
    </source>
</evidence>
<dbReference type="EMBL" id="JMCC02000138">
    <property type="protein sequence ID" value="KIG12308.1"/>
    <property type="molecule type" value="Genomic_DNA"/>
</dbReference>
<evidence type="ECO:0000256" key="2">
    <source>
        <dbReference type="ARBA" id="ARBA00022448"/>
    </source>
</evidence>
<evidence type="ECO:0000256" key="7">
    <source>
        <dbReference type="HAMAP-Rule" id="MF_01416"/>
    </source>
</evidence>
<accession>A0A0C1ZMP3</accession>
<evidence type="ECO:0000256" key="6">
    <source>
        <dbReference type="ARBA" id="ARBA00023310"/>
    </source>
</evidence>
<comment type="subcellular location">
    <subcellularLocation>
        <location evidence="7">Cell membrane</location>
        <topology evidence="7">Peripheral membrane protein</topology>
    </subcellularLocation>
    <subcellularLocation>
        <location evidence="1">Membrane</location>
    </subcellularLocation>
</comment>
<keyword evidence="5 7" id="KW-0472">Membrane</keyword>
<dbReference type="GO" id="GO:0005886">
    <property type="term" value="C:plasma membrane"/>
    <property type="evidence" value="ECO:0007669"/>
    <property type="project" value="UniProtKB-SubCell"/>
</dbReference>
<comment type="similarity">
    <text evidence="7">Belongs to the ATPase delta chain family.</text>
</comment>
<evidence type="ECO:0000313" key="8">
    <source>
        <dbReference type="EMBL" id="KIG12308.1"/>
    </source>
</evidence>
<keyword evidence="6 7" id="KW-0066">ATP synthesis</keyword>